<gene>
    <name evidence="4" type="ORF">FRUB_05945</name>
</gene>
<dbReference type="InterPro" id="IPR045618">
    <property type="entry name" value="DUF6444"/>
</dbReference>
<dbReference type="PANTHER" id="PTHR33678:SF2">
    <property type="match status" value="1"/>
</dbReference>
<feature type="compositionally biased region" description="Pro residues" evidence="1">
    <location>
        <begin position="60"/>
        <end position="73"/>
    </location>
</feature>
<dbReference type="Pfam" id="PF03050">
    <property type="entry name" value="DDE_Tnp_IS66"/>
    <property type="match status" value="1"/>
</dbReference>
<feature type="domain" description="Transposase IS66 central" evidence="2">
    <location>
        <begin position="190"/>
        <end position="427"/>
    </location>
</feature>
<dbReference type="AlphaFoldDB" id="A0A225DD28"/>
<comment type="caution">
    <text evidence="4">The sequence shown here is derived from an EMBL/GenBank/DDBJ whole genome shotgun (WGS) entry which is preliminary data.</text>
</comment>
<dbReference type="InterPro" id="IPR004291">
    <property type="entry name" value="Transposase_IS66_central"/>
</dbReference>
<feature type="domain" description="DUF6444" evidence="3">
    <location>
        <begin position="18"/>
        <end position="89"/>
    </location>
</feature>
<name>A0A225DD28_9BACT</name>
<dbReference type="PANTHER" id="PTHR33678">
    <property type="entry name" value="BLL1576 PROTEIN"/>
    <property type="match status" value="1"/>
</dbReference>
<dbReference type="Pfam" id="PF20042">
    <property type="entry name" value="DUF6444"/>
    <property type="match status" value="1"/>
</dbReference>
<evidence type="ECO:0000256" key="1">
    <source>
        <dbReference type="SAM" id="MobiDB-lite"/>
    </source>
</evidence>
<feature type="region of interest" description="Disordered" evidence="1">
    <location>
        <begin position="50"/>
        <end position="102"/>
    </location>
</feature>
<accession>A0A225DD28</accession>
<reference evidence="5" key="1">
    <citation type="submission" date="2017-06" db="EMBL/GenBank/DDBJ databases">
        <title>Genome analysis of Fimbriiglobus ruber SP5, the first member of the order Planctomycetales with confirmed chitinolytic capability.</title>
        <authorList>
            <person name="Ravin N.V."/>
            <person name="Rakitin A.L."/>
            <person name="Ivanova A.A."/>
            <person name="Beletsky A.V."/>
            <person name="Kulichevskaya I.S."/>
            <person name="Mardanov A.V."/>
            <person name="Dedysh S.N."/>
        </authorList>
    </citation>
    <scope>NUCLEOTIDE SEQUENCE [LARGE SCALE GENOMIC DNA]</scope>
    <source>
        <strain evidence="5">SP5</strain>
    </source>
</reference>
<dbReference type="InterPro" id="IPR052344">
    <property type="entry name" value="Transposase-related"/>
</dbReference>
<evidence type="ECO:0000259" key="2">
    <source>
        <dbReference type="Pfam" id="PF03050"/>
    </source>
</evidence>
<sequence length="473" mass="51925">MAAEPPIPEELWATVPLAAQAALLAVFAALQQQIRTLDARVAELEARLRQNSSNSSLPPSANPPHVKPAPPKTPSGRKRGGQPGHPKAAARTLLPPDRTVPLKPTHCKKCRHTLGGDDPQPLVHQVHEIPVIRPHVTEYHQHRLTCTQCGTTTCPPLPDDAVCGYGPRAQAITAMLSGAFRLGKQPISHLCRDVFGLELSPGMVCKLEQHTAAALRPIADEALVYTRGQPANVDETGWKEAGNKAYLWVAVAALVTAFLIRRKRNRASFDDLMGRAPPVLTTDRYSVYNHLGGRQRQICWAHLRRDFQAMIDRQSAGSEIGRELLCHADILFEPWQRVRDGTLTRDSYRARYEPLVRPEILRLLARGMACGCAKTAATCRELTAVETSLWTFTRVAGVEPTNNAAERALRHAVCWRKTSHGTASANGSRFVERILTVVASCRQQERNVLAFLTEAIQAARTGGKPPSLIPQGV</sequence>
<dbReference type="Proteomes" id="UP000214646">
    <property type="component" value="Unassembled WGS sequence"/>
</dbReference>
<protein>
    <submittedName>
        <fullName evidence="4">Mobile element protein</fullName>
    </submittedName>
</protein>
<dbReference type="EMBL" id="NIDE01000010">
    <property type="protein sequence ID" value="OWK39382.1"/>
    <property type="molecule type" value="Genomic_DNA"/>
</dbReference>
<dbReference type="RefSeq" id="WP_238602795.1">
    <property type="nucleotide sequence ID" value="NZ_NIDE01000010.1"/>
</dbReference>
<proteinExistence type="predicted"/>
<evidence type="ECO:0000259" key="3">
    <source>
        <dbReference type="Pfam" id="PF20042"/>
    </source>
</evidence>
<evidence type="ECO:0000313" key="5">
    <source>
        <dbReference type="Proteomes" id="UP000214646"/>
    </source>
</evidence>
<dbReference type="NCBIfam" id="NF033517">
    <property type="entry name" value="transpos_IS66"/>
    <property type="match status" value="1"/>
</dbReference>
<evidence type="ECO:0000313" key="4">
    <source>
        <dbReference type="EMBL" id="OWK39382.1"/>
    </source>
</evidence>
<keyword evidence="5" id="KW-1185">Reference proteome</keyword>
<organism evidence="4 5">
    <name type="scientific">Fimbriiglobus ruber</name>
    <dbReference type="NCBI Taxonomy" id="1908690"/>
    <lineage>
        <taxon>Bacteria</taxon>
        <taxon>Pseudomonadati</taxon>
        <taxon>Planctomycetota</taxon>
        <taxon>Planctomycetia</taxon>
        <taxon>Gemmatales</taxon>
        <taxon>Gemmataceae</taxon>
        <taxon>Fimbriiglobus</taxon>
    </lineage>
</organism>